<feature type="domain" description="Ketoreductase" evidence="3">
    <location>
        <begin position="10"/>
        <end position="191"/>
    </location>
</feature>
<dbReference type="Pfam" id="PF13561">
    <property type="entry name" value="adh_short_C2"/>
    <property type="match status" value="1"/>
</dbReference>
<dbReference type="PRINTS" id="PR00080">
    <property type="entry name" value="SDRFAMILY"/>
</dbReference>
<dbReference type="Proteomes" id="UP000199771">
    <property type="component" value="Unassembled WGS sequence"/>
</dbReference>
<sequence length="254" mass="26237">MTSLPSPASMTAIVTGGTGAIGTEICRQLAAAGLRVVALGHPSEAERIPQWQRALSEAGCDVGVELADLGDAEAAAGAMRAALDRLGKADVLVNAAGITRDARFVKMTLDQWRAVLASNLDSVFHCTKAVFADMCARGFGRIVNIASVNGQRGQFGQTNYAAAKAGMHGFTMALAQEGARFGVTVNTVSPGYVRTPMTAAIKPEVLQGIVAQIPVGRMAEPAEIARVVAFLCAPESGYITGANIAVNGGLYMSA</sequence>
<dbReference type="GO" id="GO:0018454">
    <property type="term" value="F:acetoacetyl-CoA reductase activity"/>
    <property type="evidence" value="ECO:0007669"/>
    <property type="project" value="InterPro"/>
</dbReference>
<dbReference type="SUPFAM" id="SSF51735">
    <property type="entry name" value="NAD(P)-binding Rossmann-fold domains"/>
    <property type="match status" value="1"/>
</dbReference>
<name>A0A1I2K767_9GAMM</name>
<dbReference type="Gene3D" id="3.40.50.720">
    <property type="entry name" value="NAD(P)-binding Rossmann-like Domain"/>
    <property type="match status" value="1"/>
</dbReference>
<dbReference type="GO" id="GO:0032787">
    <property type="term" value="P:monocarboxylic acid metabolic process"/>
    <property type="evidence" value="ECO:0007669"/>
    <property type="project" value="UniProtKB-ARBA"/>
</dbReference>
<dbReference type="PROSITE" id="PS00061">
    <property type="entry name" value="ADH_SHORT"/>
    <property type="match status" value="1"/>
</dbReference>
<evidence type="ECO:0000256" key="2">
    <source>
        <dbReference type="ARBA" id="ARBA00023002"/>
    </source>
</evidence>
<dbReference type="GO" id="GO:0042619">
    <property type="term" value="P:poly-hydroxybutyrate biosynthetic process"/>
    <property type="evidence" value="ECO:0007669"/>
    <property type="project" value="InterPro"/>
</dbReference>
<dbReference type="NCBIfam" id="TIGR01829">
    <property type="entry name" value="AcAcCoA_reduct"/>
    <property type="match status" value="1"/>
</dbReference>
<dbReference type="PRINTS" id="PR00081">
    <property type="entry name" value="GDHRDH"/>
</dbReference>
<dbReference type="NCBIfam" id="NF009464">
    <property type="entry name" value="PRK12824.1"/>
    <property type="match status" value="1"/>
</dbReference>
<dbReference type="PANTHER" id="PTHR42879:SF2">
    <property type="entry name" value="3-OXOACYL-[ACYL-CARRIER-PROTEIN] REDUCTASE FABG"/>
    <property type="match status" value="1"/>
</dbReference>
<organism evidence="4 5">
    <name type="scientific">Fontimonas thermophila</name>
    <dbReference type="NCBI Taxonomy" id="1076937"/>
    <lineage>
        <taxon>Bacteria</taxon>
        <taxon>Pseudomonadati</taxon>
        <taxon>Pseudomonadota</taxon>
        <taxon>Gammaproteobacteria</taxon>
        <taxon>Nevskiales</taxon>
        <taxon>Nevskiaceae</taxon>
        <taxon>Fontimonas</taxon>
    </lineage>
</organism>
<evidence type="ECO:0000259" key="3">
    <source>
        <dbReference type="SMART" id="SM00822"/>
    </source>
</evidence>
<evidence type="ECO:0000313" key="4">
    <source>
        <dbReference type="EMBL" id="SFF62040.1"/>
    </source>
</evidence>
<accession>A0A1I2K767</accession>
<dbReference type="AlphaFoldDB" id="A0A1I2K767"/>
<comment type="similarity">
    <text evidence="1">Belongs to the short-chain dehydrogenases/reductases (SDR) family.</text>
</comment>
<dbReference type="InterPro" id="IPR050259">
    <property type="entry name" value="SDR"/>
</dbReference>
<dbReference type="NCBIfam" id="NF009466">
    <property type="entry name" value="PRK12826.1-2"/>
    <property type="match status" value="1"/>
</dbReference>
<dbReference type="FunFam" id="3.40.50.720:FF:000173">
    <property type="entry name" value="3-oxoacyl-[acyl-carrier protein] reductase"/>
    <property type="match status" value="1"/>
</dbReference>
<reference evidence="4 5" key="1">
    <citation type="submission" date="2016-10" db="EMBL/GenBank/DDBJ databases">
        <authorList>
            <person name="de Groot N.N."/>
        </authorList>
    </citation>
    <scope>NUCLEOTIDE SEQUENCE [LARGE SCALE GENOMIC DNA]</scope>
    <source>
        <strain evidence="4 5">DSM 23609</strain>
    </source>
</reference>
<keyword evidence="5" id="KW-1185">Reference proteome</keyword>
<dbReference type="InterPro" id="IPR057326">
    <property type="entry name" value="KR_dom"/>
</dbReference>
<evidence type="ECO:0000256" key="1">
    <source>
        <dbReference type="ARBA" id="ARBA00006484"/>
    </source>
</evidence>
<dbReference type="InterPro" id="IPR020904">
    <property type="entry name" value="Sc_DH/Rdtase_CS"/>
</dbReference>
<protein>
    <submittedName>
        <fullName evidence="4">3-oxoacyl-[acyl-carrier-protein] reductase</fullName>
    </submittedName>
</protein>
<dbReference type="EMBL" id="FOOC01000013">
    <property type="protein sequence ID" value="SFF62040.1"/>
    <property type="molecule type" value="Genomic_DNA"/>
</dbReference>
<proteinExistence type="inferred from homology"/>
<dbReference type="InterPro" id="IPR002347">
    <property type="entry name" value="SDR_fam"/>
</dbReference>
<dbReference type="InterPro" id="IPR036291">
    <property type="entry name" value="NAD(P)-bd_dom_sf"/>
</dbReference>
<dbReference type="GO" id="GO:0005737">
    <property type="term" value="C:cytoplasm"/>
    <property type="evidence" value="ECO:0007669"/>
    <property type="project" value="InterPro"/>
</dbReference>
<evidence type="ECO:0000313" key="5">
    <source>
        <dbReference type="Proteomes" id="UP000199771"/>
    </source>
</evidence>
<dbReference type="RefSeq" id="WP_091535165.1">
    <property type="nucleotide sequence ID" value="NZ_FOOC01000013.1"/>
</dbReference>
<gene>
    <name evidence="4" type="ORF">SAMN04488120_11331</name>
</gene>
<keyword evidence="2" id="KW-0560">Oxidoreductase</keyword>
<dbReference type="PANTHER" id="PTHR42879">
    <property type="entry name" value="3-OXOACYL-(ACYL-CARRIER-PROTEIN) REDUCTASE"/>
    <property type="match status" value="1"/>
</dbReference>
<dbReference type="OrthoDB" id="9804774at2"/>
<dbReference type="STRING" id="1076937.SAMN04488120_11331"/>
<dbReference type="InterPro" id="IPR011283">
    <property type="entry name" value="Acetoacetyl-CoA_reductase"/>
</dbReference>
<dbReference type="SMART" id="SM00822">
    <property type="entry name" value="PKS_KR"/>
    <property type="match status" value="1"/>
</dbReference>